<feature type="transmembrane region" description="Helical" evidence="1">
    <location>
        <begin position="6"/>
        <end position="30"/>
    </location>
</feature>
<keyword evidence="1" id="KW-0472">Membrane</keyword>
<sequence length="63" mass="6680">MREWALSILIVLVMCLAVIGLLSLGGFQLVGIVADNAVASVFLVLFLISCVFGVHEVTFEGGK</sequence>
<proteinExistence type="predicted"/>
<dbReference type="EMBL" id="KU253712">
    <property type="protein sequence ID" value="AMB18733.1"/>
    <property type="molecule type" value="Genomic_DNA"/>
</dbReference>
<keyword evidence="3" id="KW-1185">Reference proteome</keyword>
<evidence type="ECO:0000256" key="1">
    <source>
        <dbReference type="SAM" id="Phobius"/>
    </source>
</evidence>
<organism evidence="2 3">
    <name type="scientific">Bacillus phage Eldridge</name>
    <dbReference type="NCBI Taxonomy" id="1776293"/>
    <lineage>
        <taxon>Viruses</taxon>
        <taxon>Duplodnaviria</taxon>
        <taxon>Heunggongvirae</taxon>
        <taxon>Uroviricota</taxon>
        <taxon>Caudoviricetes</taxon>
        <taxon>Herelleviridae</taxon>
        <taxon>Bastillevirinae</taxon>
        <taxon>Eldridgevirus</taxon>
        <taxon>Eldridgevirus eldridge</taxon>
    </lineage>
</organism>
<evidence type="ECO:0000313" key="2">
    <source>
        <dbReference type="EMBL" id="AMB18733.1"/>
    </source>
</evidence>
<accession>A0A0Y0ATG8</accession>
<dbReference type="GeneID" id="28801812"/>
<keyword evidence="1" id="KW-1133">Transmembrane helix</keyword>
<dbReference type="KEGG" id="vg:28801812"/>
<reference evidence="2 3" key="1">
    <citation type="journal article" date="2016" name="Genome Announc.">
        <title>Complete Genome Sequence of Bacillus megaterium Bacteriophage Eldridge.</title>
        <authorList>
            <person name="Reveille A.M."/>
            <person name="Eldridge K.A."/>
            <person name="Temple L.M."/>
        </authorList>
    </citation>
    <scope>NUCLEOTIDE SEQUENCE [LARGE SCALE GENOMIC DNA]</scope>
</reference>
<evidence type="ECO:0000313" key="3">
    <source>
        <dbReference type="Proteomes" id="UP000204502"/>
    </source>
</evidence>
<gene>
    <name evidence="2" type="ORF">Eldridge_0153</name>
</gene>
<name>A0A0Y0ATG8_9CAUD</name>
<protein>
    <submittedName>
        <fullName evidence="2">Uncharacterized protein</fullName>
    </submittedName>
</protein>
<keyword evidence="1" id="KW-0812">Transmembrane</keyword>
<dbReference type="RefSeq" id="YP_009274857.1">
    <property type="nucleotide sequence ID" value="NC_030920.1"/>
</dbReference>
<feature type="transmembrane region" description="Helical" evidence="1">
    <location>
        <begin position="37"/>
        <end position="55"/>
    </location>
</feature>
<dbReference type="Proteomes" id="UP000204502">
    <property type="component" value="Segment"/>
</dbReference>